<name>A0A0X3TXS7_9RHOB</name>
<keyword evidence="6" id="KW-1185">Reference proteome</keyword>
<organism evidence="5 6">
    <name type="scientific">Ruegeria marisrubri</name>
    <dbReference type="NCBI Taxonomy" id="1685379"/>
    <lineage>
        <taxon>Bacteria</taxon>
        <taxon>Pseudomonadati</taxon>
        <taxon>Pseudomonadota</taxon>
        <taxon>Alphaproteobacteria</taxon>
        <taxon>Rhodobacterales</taxon>
        <taxon>Roseobacteraceae</taxon>
        <taxon>Ruegeria</taxon>
    </lineage>
</organism>
<comment type="subcellular location">
    <subcellularLocation>
        <location evidence="1">Cytoplasm</location>
    </subcellularLocation>
</comment>
<evidence type="ECO:0000256" key="1">
    <source>
        <dbReference type="ARBA" id="ARBA00004496"/>
    </source>
</evidence>
<accession>A0A0X3TXS7</accession>
<dbReference type="STRING" id="1685379.AVO45_05515"/>
<dbReference type="Pfam" id="PF02635">
    <property type="entry name" value="DsrE"/>
    <property type="match status" value="1"/>
</dbReference>
<dbReference type="Proteomes" id="UP000053791">
    <property type="component" value="Unassembled WGS sequence"/>
</dbReference>
<dbReference type="GO" id="GO:0002143">
    <property type="term" value="P:tRNA wobble position uridine thiolation"/>
    <property type="evidence" value="ECO:0007669"/>
    <property type="project" value="TreeGrafter"/>
</dbReference>
<comment type="caution">
    <text evidence="5">The sequence shown here is derived from an EMBL/GenBank/DDBJ whole genome shotgun (WGS) entry which is preliminary data.</text>
</comment>
<dbReference type="SUPFAM" id="SSF75169">
    <property type="entry name" value="DsrEFH-like"/>
    <property type="match status" value="1"/>
</dbReference>
<comment type="similarity">
    <text evidence="2">Belongs to the DsrE/TusD family.</text>
</comment>
<dbReference type="InterPro" id="IPR027396">
    <property type="entry name" value="DsrEFH-like"/>
</dbReference>
<sequence length="130" mass="14445">MKFGVVISEGPYTHEAADTAYHFVKAAIAKGHEVPRVFFYHDGVNVSTRLSVPPQDERHIQNNWTALAKEHDIDLVVCIAAAQRRGLLDQNEAERQGKDANNIAEGFRISGLGQLIEMGIQTDRLVMFGD</sequence>
<keyword evidence="4 5" id="KW-0808">Transferase</keyword>
<dbReference type="GO" id="GO:0016783">
    <property type="term" value="F:sulfurtransferase activity"/>
    <property type="evidence" value="ECO:0007669"/>
    <property type="project" value="InterPro"/>
</dbReference>
<evidence type="ECO:0000313" key="6">
    <source>
        <dbReference type="Proteomes" id="UP000053791"/>
    </source>
</evidence>
<dbReference type="AlphaFoldDB" id="A0A0X3TXS7"/>
<dbReference type="Gene3D" id="3.40.1260.10">
    <property type="entry name" value="DsrEFH-like"/>
    <property type="match status" value="1"/>
</dbReference>
<evidence type="ECO:0000256" key="2">
    <source>
        <dbReference type="ARBA" id="ARBA00007067"/>
    </source>
</evidence>
<evidence type="ECO:0000313" key="5">
    <source>
        <dbReference type="EMBL" id="KUJ80507.1"/>
    </source>
</evidence>
<dbReference type="OrthoDB" id="9787483at2"/>
<dbReference type="PANTHER" id="PTHR34874">
    <property type="entry name" value="PROTEIN YCHN"/>
    <property type="match status" value="1"/>
</dbReference>
<evidence type="ECO:0000256" key="3">
    <source>
        <dbReference type="ARBA" id="ARBA00022490"/>
    </source>
</evidence>
<reference evidence="6" key="1">
    <citation type="submission" date="2015-12" db="EMBL/GenBank/DDBJ databases">
        <authorList>
            <person name="Zhang G."/>
            <person name="Stingl U."/>
        </authorList>
    </citation>
    <scope>NUCLEOTIDE SEQUENCE [LARGE SCALE GENOMIC DNA]</scope>
    <source>
        <strain evidence="6">ZGT118</strain>
    </source>
</reference>
<dbReference type="GO" id="GO:1990228">
    <property type="term" value="C:sulfurtransferase complex"/>
    <property type="evidence" value="ECO:0007669"/>
    <property type="project" value="TreeGrafter"/>
</dbReference>
<gene>
    <name evidence="5" type="ORF">AVO45_05515</name>
</gene>
<protein>
    <submittedName>
        <fullName evidence="5">Sulfurtransferase</fullName>
    </submittedName>
</protein>
<proteinExistence type="inferred from homology"/>
<dbReference type="InterPro" id="IPR017463">
    <property type="entry name" value="Sulphur_relay_TusD/DsrE"/>
</dbReference>
<dbReference type="InterPro" id="IPR003787">
    <property type="entry name" value="Sulphur_relay_DsrE/F-like"/>
</dbReference>
<dbReference type="PANTHER" id="PTHR34874:SF3">
    <property type="entry name" value="SULFURTRANSFERASE TUSD"/>
    <property type="match status" value="1"/>
</dbReference>
<dbReference type="RefSeq" id="WP_068345838.1">
    <property type="nucleotide sequence ID" value="NZ_LQBQ01000012.1"/>
</dbReference>
<dbReference type="NCBIfam" id="NF001237">
    <property type="entry name" value="PRK00207.1"/>
    <property type="match status" value="1"/>
</dbReference>
<dbReference type="EMBL" id="LQBQ01000012">
    <property type="protein sequence ID" value="KUJ80507.1"/>
    <property type="molecule type" value="Genomic_DNA"/>
</dbReference>
<evidence type="ECO:0000256" key="4">
    <source>
        <dbReference type="ARBA" id="ARBA00022679"/>
    </source>
</evidence>
<keyword evidence="3" id="KW-0963">Cytoplasm</keyword>
<dbReference type="NCBIfam" id="TIGR03012">
    <property type="entry name" value="sulf_tusD_dsrE"/>
    <property type="match status" value="1"/>
</dbReference>
<dbReference type="FunFam" id="3.40.1260.10:FF:000001">
    <property type="entry name" value="Sulfurtransferase TusD"/>
    <property type="match status" value="1"/>
</dbReference>
<dbReference type="GO" id="GO:0097163">
    <property type="term" value="F:sulfur carrier activity"/>
    <property type="evidence" value="ECO:0007669"/>
    <property type="project" value="TreeGrafter"/>
</dbReference>